<gene>
    <name evidence="2" type="ORF">DKM44_02935</name>
</gene>
<dbReference type="RefSeq" id="WP_109825285.1">
    <property type="nucleotide sequence ID" value="NZ_CP029494.1"/>
</dbReference>
<dbReference type="InterPro" id="IPR036866">
    <property type="entry name" value="RibonucZ/Hydroxyglut_hydro"/>
</dbReference>
<keyword evidence="2" id="KW-0378">Hydrolase</keyword>
<dbReference type="CDD" id="cd07743">
    <property type="entry name" value="metallo-hydrolase-like_MBL-fold"/>
    <property type="match status" value="1"/>
</dbReference>
<dbReference type="KEGG" id="dez:DKM44_02935"/>
<dbReference type="EMBL" id="CP029494">
    <property type="protein sequence ID" value="AWN22321.1"/>
    <property type="molecule type" value="Genomic_DNA"/>
</dbReference>
<dbReference type="PANTHER" id="PTHR42951">
    <property type="entry name" value="METALLO-BETA-LACTAMASE DOMAIN-CONTAINING"/>
    <property type="match status" value="1"/>
</dbReference>
<reference evidence="2 3" key="1">
    <citation type="submission" date="2018-05" db="EMBL/GenBank/DDBJ databases">
        <title>Complete Genome Sequence of Deinococcus sp. strain 17bor-2.</title>
        <authorList>
            <person name="Srinivasan S."/>
        </authorList>
    </citation>
    <scope>NUCLEOTIDE SEQUENCE [LARGE SCALE GENOMIC DNA]</scope>
    <source>
        <strain evidence="2 3">17bor-2</strain>
    </source>
</reference>
<accession>A0A2Z3JFR4</accession>
<evidence type="ECO:0000313" key="3">
    <source>
        <dbReference type="Proteomes" id="UP000245368"/>
    </source>
</evidence>
<keyword evidence="3" id="KW-1185">Reference proteome</keyword>
<dbReference type="Pfam" id="PF00753">
    <property type="entry name" value="Lactamase_B"/>
    <property type="match status" value="1"/>
</dbReference>
<dbReference type="Proteomes" id="UP000245368">
    <property type="component" value="Chromosome"/>
</dbReference>
<sequence length="299" mass="31207">MAELQPLAPGAFMFAAAVNSLVLTQGRGVLVVDTGLDDQHAKRLLRALEARQLVPSAILNTHSHADHHGGNATLLKRFPELPIYAPPLEAAIIQHPLLEPLALYGAQPPKELQNKFLLAPPSPAQPIPAGTVTLGGVTVELVSVPGHATQMYAVQFGDVLYAADALFGTQALEKHPLTFCQDSAAMKRSAASLLDLGGVRLTVPGHGEMSSDLPALVAANLEAFGRVTAVVAGAAAVPRTVDAVLKEVCGVLGVQMTTPSAVVLNRSAVSAHLGELVQAGRLELTVQDNELRFGPAAPR</sequence>
<dbReference type="SUPFAM" id="SSF56281">
    <property type="entry name" value="Metallo-hydrolase/oxidoreductase"/>
    <property type="match status" value="1"/>
</dbReference>
<dbReference type="Gene3D" id="3.60.15.10">
    <property type="entry name" value="Ribonuclease Z/Hydroxyacylglutathione hydrolase-like"/>
    <property type="match status" value="1"/>
</dbReference>
<evidence type="ECO:0000313" key="2">
    <source>
        <dbReference type="EMBL" id="AWN22321.1"/>
    </source>
</evidence>
<evidence type="ECO:0000259" key="1">
    <source>
        <dbReference type="SMART" id="SM00849"/>
    </source>
</evidence>
<protein>
    <submittedName>
        <fullName evidence="2">MBL fold metallo-hydrolase</fullName>
    </submittedName>
</protein>
<dbReference type="GO" id="GO:0016787">
    <property type="term" value="F:hydrolase activity"/>
    <property type="evidence" value="ECO:0007669"/>
    <property type="project" value="UniProtKB-KW"/>
</dbReference>
<feature type="domain" description="Metallo-beta-lactamase" evidence="1">
    <location>
        <begin position="17"/>
        <end position="206"/>
    </location>
</feature>
<dbReference type="AlphaFoldDB" id="A0A2Z3JFR4"/>
<dbReference type="InterPro" id="IPR001279">
    <property type="entry name" value="Metallo-B-lactamas"/>
</dbReference>
<name>A0A2Z3JFR4_9DEIO</name>
<dbReference type="PANTHER" id="PTHR42951:SF14">
    <property type="entry name" value="METALLO-BETA-LACTAMASE SUPERFAMILY PROTEIN"/>
    <property type="match status" value="1"/>
</dbReference>
<dbReference type="SMART" id="SM00849">
    <property type="entry name" value="Lactamase_B"/>
    <property type="match status" value="1"/>
</dbReference>
<proteinExistence type="predicted"/>
<dbReference type="OrthoDB" id="11380at2"/>
<organism evidence="2 3">
    <name type="scientific">Deinococcus irradiatisoli</name>
    <dbReference type="NCBI Taxonomy" id="2202254"/>
    <lineage>
        <taxon>Bacteria</taxon>
        <taxon>Thermotogati</taxon>
        <taxon>Deinococcota</taxon>
        <taxon>Deinococci</taxon>
        <taxon>Deinococcales</taxon>
        <taxon>Deinococcaceae</taxon>
        <taxon>Deinococcus</taxon>
    </lineage>
</organism>
<dbReference type="InterPro" id="IPR050855">
    <property type="entry name" value="NDM-1-like"/>
</dbReference>